<keyword evidence="5" id="KW-1185">Reference proteome</keyword>
<reference evidence="6" key="4">
    <citation type="journal article" date="2018" name="Nat. Plants">
        <title>Whole-genome landscape of Medicago truncatula symbiotic genes.</title>
        <authorList>
            <person name="Pecrix Y."/>
            <person name="Staton S.E."/>
            <person name="Sallet E."/>
            <person name="Lelandais-Briere C."/>
            <person name="Moreau S."/>
            <person name="Carrere S."/>
            <person name="Blein T."/>
            <person name="Jardinaud M.F."/>
            <person name="Latrasse D."/>
            <person name="Zouine M."/>
            <person name="Zahm M."/>
            <person name="Kreplak J."/>
            <person name="Mayjonade B."/>
            <person name="Satge C."/>
            <person name="Perez M."/>
            <person name="Cauet S."/>
            <person name="Marande W."/>
            <person name="Chantry-Darmon C."/>
            <person name="Lopez-Roques C."/>
            <person name="Bouchez O."/>
            <person name="Berard A."/>
            <person name="Debelle F."/>
            <person name="Munos S."/>
            <person name="Bendahmane A."/>
            <person name="Berges H."/>
            <person name="Niebel A."/>
            <person name="Buitink J."/>
            <person name="Frugier F."/>
            <person name="Benhamed M."/>
            <person name="Crespi M."/>
            <person name="Gouzy J."/>
            <person name="Gamas P."/>
        </authorList>
    </citation>
    <scope>NUCLEOTIDE SEQUENCE [LARGE SCALE GENOMIC DNA]</scope>
    <source>
        <strain evidence="6">cv. Jemalong A17</strain>
    </source>
</reference>
<keyword evidence="1" id="KW-0732">Signal</keyword>
<dbReference type="AlphaFoldDB" id="A0A072U000"/>
<name>A0A072U000_MEDTR</name>
<evidence type="ECO:0000313" key="5">
    <source>
        <dbReference type="Proteomes" id="UP000002051"/>
    </source>
</evidence>
<feature type="chain" id="PRO_5014499167" evidence="1">
    <location>
        <begin position="22"/>
        <end position="69"/>
    </location>
</feature>
<reference evidence="2 5" key="2">
    <citation type="journal article" date="2014" name="BMC Genomics">
        <title>An improved genome release (version Mt4.0) for the model legume Medicago truncatula.</title>
        <authorList>
            <person name="Tang H."/>
            <person name="Krishnakumar V."/>
            <person name="Bidwell S."/>
            <person name="Rosen B."/>
            <person name="Chan A."/>
            <person name="Zhou S."/>
            <person name="Gentzbittel L."/>
            <person name="Childs K.L."/>
            <person name="Yandell M."/>
            <person name="Gundlach H."/>
            <person name="Mayer K.F."/>
            <person name="Schwartz D.C."/>
            <person name="Town C.D."/>
        </authorList>
    </citation>
    <scope>GENOME REANNOTATION</scope>
    <source>
        <strain evidence="2">A17</strain>
        <strain evidence="4 5">cv. Jemalong A17</strain>
    </source>
</reference>
<dbReference type="HOGENOM" id="CLU_190964_1_1_1"/>
<reference evidence="4" key="3">
    <citation type="submission" date="2015-04" db="UniProtKB">
        <authorList>
            <consortium name="EnsemblPlants"/>
        </authorList>
    </citation>
    <scope>IDENTIFICATION</scope>
    <source>
        <strain evidence="4">cv. Jemalong A17</strain>
    </source>
</reference>
<reference evidence="3" key="5">
    <citation type="journal article" date="2018" name="Nat. Plants">
        <title>Whole-genome landscape of Medicago truncatula symbiotic genes.</title>
        <authorList>
            <person name="Pecrix Y."/>
            <person name="Gamas P."/>
            <person name="Carrere S."/>
        </authorList>
    </citation>
    <scope>NUCLEOTIDE SEQUENCE</scope>
    <source>
        <tissue evidence="3">Leaves</tissue>
    </source>
</reference>
<accession>A0A072U000</accession>
<reference evidence="2 5" key="1">
    <citation type="journal article" date="2011" name="Nature">
        <title>The Medicago genome provides insight into the evolution of rhizobial symbioses.</title>
        <authorList>
            <person name="Young N.D."/>
            <person name="Debelle F."/>
            <person name="Oldroyd G.E."/>
            <person name="Geurts R."/>
            <person name="Cannon S.B."/>
            <person name="Udvardi M.K."/>
            <person name="Benedito V.A."/>
            <person name="Mayer K.F."/>
            <person name="Gouzy J."/>
            <person name="Schoof H."/>
            <person name="Van de Peer Y."/>
            <person name="Proost S."/>
            <person name="Cook D.R."/>
            <person name="Meyers B.C."/>
            <person name="Spannagl M."/>
            <person name="Cheung F."/>
            <person name="De Mita S."/>
            <person name="Krishnakumar V."/>
            <person name="Gundlach H."/>
            <person name="Zhou S."/>
            <person name="Mudge J."/>
            <person name="Bharti A.K."/>
            <person name="Murray J.D."/>
            <person name="Naoumkina M.A."/>
            <person name="Rosen B."/>
            <person name="Silverstein K.A."/>
            <person name="Tang H."/>
            <person name="Rombauts S."/>
            <person name="Zhao P.X."/>
            <person name="Zhou P."/>
            <person name="Barbe V."/>
            <person name="Bardou P."/>
            <person name="Bechner M."/>
            <person name="Bellec A."/>
            <person name="Berger A."/>
            <person name="Berges H."/>
            <person name="Bidwell S."/>
            <person name="Bisseling T."/>
            <person name="Choisne N."/>
            <person name="Couloux A."/>
            <person name="Denny R."/>
            <person name="Deshpande S."/>
            <person name="Dai X."/>
            <person name="Doyle J.J."/>
            <person name="Dudez A.M."/>
            <person name="Farmer A.D."/>
            <person name="Fouteau S."/>
            <person name="Franken C."/>
            <person name="Gibelin C."/>
            <person name="Gish J."/>
            <person name="Goldstein S."/>
            <person name="Gonzalez A.J."/>
            <person name="Green P.J."/>
            <person name="Hallab A."/>
            <person name="Hartog M."/>
            <person name="Hua A."/>
            <person name="Humphray S.J."/>
            <person name="Jeong D.H."/>
            <person name="Jing Y."/>
            <person name="Jocker A."/>
            <person name="Kenton S.M."/>
            <person name="Kim D.J."/>
            <person name="Klee K."/>
            <person name="Lai H."/>
            <person name="Lang C."/>
            <person name="Lin S."/>
            <person name="Macmil S.L."/>
            <person name="Magdelenat G."/>
            <person name="Matthews L."/>
            <person name="McCorrison J."/>
            <person name="Monaghan E.L."/>
            <person name="Mun J.H."/>
            <person name="Najar F.Z."/>
            <person name="Nicholson C."/>
            <person name="Noirot C."/>
            <person name="O'Bleness M."/>
            <person name="Paule C.R."/>
            <person name="Poulain J."/>
            <person name="Prion F."/>
            <person name="Qin B."/>
            <person name="Qu C."/>
            <person name="Retzel E.F."/>
            <person name="Riddle C."/>
            <person name="Sallet E."/>
            <person name="Samain S."/>
            <person name="Samson N."/>
            <person name="Sanders I."/>
            <person name="Saurat O."/>
            <person name="Scarpelli C."/>
            <person name="Schiex T."/>
            <person name="Segurens B."/>
            <person name="Severin A.J."/>
            <person name="Sherrier D.J."/>
            <person name="Shi R."/>
            <person name="Sims S."/>
            <person name="Singer S.R."/>
            <person name="Sinharoy S."/>
            <person name="Sterck L."/>
            <person name="Viollet A."/>
            <person name="Wang B.B."/>
            <person name="Wang K."/>
            <person name="Wang M."/>
            <person name="Wang X."/>
            <person name="Warfsmann J."/>
            <person name="Weissenbach J."/>
            <person name="White D.D."/>
            <person name="White J.D."/>
            <person name="Wiley G.B."/>
            <person name="Wincker P."/>
            <person name="Xing Y."/>
            <person name="Yang L."/>
            <person name="Yao Z."/>
            <person name="Ying F."/>
            <person name="Zhai J."/>
            <person name="Zhou L."/>
            <person name="Zuber A."/>
            <person name="Denarie J."/>
            <person name="Dixon R.A."/>
            <person name="May G.D."/>
            <person name="Schwartz D.C."/>
            <person name="Rogers J."/>
            <person name="Quetier F."/>
            <person name="Town C.D."/>
            <person name="Roe B.A."/>
        </authorList>
    </citation>
    <scope>NUCLEOTIDE SEQUENCE [LARGE SCALE GENOMIC DNA]</scope>
    <source>
        <strain evidence="2">A17</strain>
        <strain evidence="4 5">cv. Jemalong A17</strain>
    </source>
</reference>
<protein>
    <submittedName>
        <fullName evidence="2">LCR-like protein</fullName>
    </submittedName>
</protein>
<sequence>MEKHICQSFLLGLFCIMVVLASGLPTGTDPDIDCTGHGPCVDCKERCINEGYKKGGACLGFPLCCCMKN</sequence>
<proteinExistence type="predicted"/>
<dbReference type="Gramene" id="rna40839">
    <property type="protein sequence ID" value="RHN46357.1"/>
    <property type="gene ID" value="gene40839"/>
</dbReference>
<evidence type="ECO:0000313" key="3">
    <source>
        <dbReference type="EMBL" id="RHN46357.1"/>
    </source>
</evidence>
<dbReference type="Proteomes" id="UP000002051">
    <property type="component" value="Unassembled WGS sequence"/>
</dbReference>
<organism evidence="2 5">
    <name type="scientific">Medicago truncatula</name>
    <name type="common">Barrel medic</name>
    <name type="synonym">Medicago tribuloides</name>
    <dbReference type="NCBI Taxonomy" id="3880"/>
    <lineage>
        <taxon>Eukaryota</taxon>
        <taxon>Viridiplantae</taxon>
        <taxon>Streptophyta</taxon>
        <taxon>Embryophyta</taxon>
        <taxon>Tracheophyta</taxon>
        <taxon>Spermatophyta</taxon>
        <taxon>Magnoliopsida</taxon>
        <taxon>eudicotyledons</taxon>
        <taxon>Gunneridae</taxon>
        <taxon>Pentapetalae</taxon>
        <taxon>rosids</taxon>
        <taxon>fabids</taxon>
        <taxon>Fabales</taxon>
        <taxon>Fabaceae</taxon>
        <taxon>Papilionoideae</taxon>
        <taxon>50 kb inversion clade</taxon>
        <taxon>NPAAA clade</taxon>
        <taxon>Hologalegina</taxon>
        <taxon>IRL clade</taxon>
        <taxon>Trifolieae</taxon>
        <taxon>Medicago</taxon>
    </lineage>
</organism>
<evidence type="ECO:0000313" key="4">
    <source>
        <dbReference type="EnsemblPlants" id="KEH23104"/>
    </source>
</evidence>
<evidence type="ECO:0000256" key="1">
    <source>
        <dbReference type="SAM" id="SignalP"/>
    </source>
</evidence>
<dbReference type="EMBL" id="PSQE01000007">
    <property type="protein sequence ID" value="RHN46357.1"/>
    <property type="molecule type" value="Genomic_DNA"/>
</dbReference>
<dbReference type="EnsemblPlants" id="KEH23104">
    <property type="protein sequence ID" value="KEH23104"/>
    <property type="gene ID" value="MTR_7g066500"/>
</dbReference>
<feature type="signal peptide" evidence="1">
    <location>
        <begin position="1"/>
        <end position="21"/>
    </location>
</feature>
<evidence type="ECO:0000313" key="6">
    <source>
        <dbReference type="Proteomes" id="UP000265566"/>
    </source>
</evidence>
<dbReference type="EMBL" id="CM001223">
    <property type="protein sequence ID" value="KEH23104.1"/>
    <property type="molecule type" value="Genomic_DNA"/>
</dbReference>
<dbReference type="Proteomes" id="UP000265566">
    <property type="component" value="Chromosome 7"/>
</dbReference>
<evidence type="ECO:0000313" key="2">
    <source>
        <dbReference type="EMBL" id="KEH23104.1"/>
    </source>
</evidence>
<gene>
    <name evidence="2" type="ordered locus">MTR_7g066500</name>
    <name evidence="3" type="ORF">MtrunA17_Chr7g0241371</name>
</gene>